<dbReference type="SUPFAM" id="SSF48371">
    <property type="entry name" value="ARM repeat"/>
    <property type="match status" value="2"/>
</dbReference>
<dbReference type="InterPro" id="IPR016024">
    <property type="entry name" value="ARM-type_fold"/>
</dbReference>
<name>A0A8C1GUK6_CYPCA</name>
<keyword evidence="4" id="KW-0813">Transport</keyword>
<dbReference type="Ensembl" id="ENSCCRT00010011070.1">
    <property type="protein sequence ID" value="ENSCCRP00010010170.1"/>
    <property type="gene ID" value="ENSCCRG00010003306.1"/>
</dbReference>
<evidence type="ECO:0000256" key="13">
    <source>
        <dbReference type="ARBA" id="ARBA00022989"/>
    </source>
</evidence>
<feature type="domain" description="UNC-45/Cro1/She4 central" evidence="22">
    <location>
        <begin position="301"/>
        <end position="488"/>
    </location>
</feature>
<accession>A0A8C1GUK6</accession>
<keyword evidence="11" id="KW-0221">Differentiation</keyword>
<organism evidence="23 24">
    <name type="scientific">Cyprinus carpio</name>
    <name type="common">Common carp</name>
    <dbReference type="NCBI Taxonomy" id="7962"/>
    <lineage>
        <taxon>Eukaryota</taxon>
        <taxon>Metazoa</taxon>
        <taxon>Chordata</taxon>
        <taxon>Craniata</taxon>
        <taxon>Vertebrata</taxon>
        <taxon>Euteleostomi</taxon>
        <taxon>Actinopterygii</taxon>
        <taxon>Neopterygii</taxon>
        <taxon>Teleostei</taxon>
        <taxon>Ostariophysi</taxon>
        <taxon>Cypriniformes</taxon>
        <taxon>Cyprinidae</taxon>
        <taxon>Cyprininae</taxon>
        <taxon>Cyprinus</taxon>
    </lineage>
</organism>
<evidence type="ECO:0000256" key="6">
    <source>
        <dbReference type="ARBA" id="ARBA00022475"/>
    </source>
</evidence>
<comment type="subcellular location">
    <subcellularLocation>
        <location evidence="2">Cell membrane</location>
        <topology evidence="2">Multi-pass membrane protein</topology>
    </subcellularLocation>
    <subcellularLocation>
        <location evidence="1">Cytoplasm</location>
        <location evidence="1">Perinuclear region</location>
    </subcellularLocation>
</comment>
<keyword evidence="13 20" id="KW-1133">Transmembrane helix</keyword>
<sequence length="1344" mass="146944">MSQDSSTLREEGNNHFKAGDVQQALSCYTKALKISDCQSESAVLYRNRAACYLKLEDHTKAEADATKALDVDQGDVKARFRRAQALQKLGRLDQAFTDAQKCAQLEPKNKAFQDLLRQLGAQIQQKAAQLSSTDSRVQQMFKLLLDSSAAASDRQKAAQNLVVLSREDAGAEQIFRNDGVKLLQNLLDSQQEDLILSALRTLVGLCTGHQSRTMAIVNEVGMDRLCGVMASAASTVSLSACHLIQVMFEALTEGMKKEIRGKDEAILPEPSRELRSMLRHLIDMLPASSVSGAGRDSAINLLVKQVPRKSLKNPDNSLTLWVIDQGLKKILEVAGTVPEVKGGPPLTDNTPMSCSVLLNKLYDDLKSDKERENFNKLCEEYVQYHFGRSDMESKLRAIQTVSVLLQGPSDVGNRTLELSGIMDAVISLCASENISHQQVAVEALIHAAGKAKRASFITANGVALLKELYKKSENDRIRVRALVGLCKLGSAGGTDFSMKQFAEGSTLKLAKQCRKWLCNEALPPASRRWAIEGLAYLTLDADVKEDLVEDKKALQAMFELAKSEDKTVLYAVGSTLVNCTNSYDVEKPDPQMVELAKYAKQHVPEEHPKDAQSFVGKRVVKLLEAGVVSALVCMVKQESPVLTEACRECIARVILALVERQEDRGLVVAQGGGKALLPLVSESTDQGKIKAAQALAKITITSNPEIAFPGERVYEVVRPLVSLLALDCTMLQNFEALMALTNLAGISERLRQKIIKEKAVPKIEGYMFEEHDMVRAAATECMCNLALSSEVQKCYLAPDSDRLKLLVLYSGEDDERLRKAASGTLAMLTGEMPELCTRIPDTTSHWLEIFQALLLSESQDLRHRGVVIVMNLMQADKSLAEKLMESEALEILSVLAKGDDPKQASIQKAAQRCLDLALEYGLIQSNEGGVNGFQDVHVMIFVGFGFLMTFLKRYSFGAVGFNFLIAAFGIQWALLMQGWFHSLDYTDGKIKIGIENLINADFCVAGCLIAYGAVLGKVSPVQLLVMTLFGVTLFAVEEYIILNVLHAKDAGGSMVIHTFGAYYGLSISWVLYRPDLDKSKHLNGSVYHSDVFAMIGTLFLWMFWPSFNSAIADHGDGQHRAAINTYLALASTVLTTVAMSSLFEKTGKLDMVHIQNSTLAGGVAVGTAAEFMLSPYGSLIVGFFCGIISTMGYIYLSPFLEEKLKIQDTCGIHNLHAMPGVIGGIVGAITAAAATNTVYGDLGLENTFDFTGPFNKRVPTIQGGYQAAGLCVALCFGIGGGIFVGLVLKLPIWGDPADENCFDDEIYWEVPEDEESVPPVLAYNNHVIPNKNADMRETNFVEQS</sequence>
<evidence type="ECO:0000313" key="24">
    <source>
        <dbReference type="Proteomes" id="UP000694427"/>
    </source>
</evidence>
<evidence type="ECO:0000256" key="8">
    <source>
        <dbReference type="ARBA" id="ARBA00022541"/>
    </source>
</evidence>
<dbReference type="Gene3D" id="1.10.3430.10">
    <property type="entry name" value="Ammonium transporter AmtB like domains"/>
    <property type="match status" value="1"/>
</dbReference>
<evidence type="ECO:0000256" key="18">
    <source>
        <dbReference type="ARBA" id="ARBA00025220"/>
    </source>
</evidence>
<keyword evidence="14 20" id="KW-0472">Membrane</keyword>
<dbReference type="Gene3D" id="1.25.10.10">
    <property type="entry name" value="Leucine-rich Repeat Variant"/>
    <property type="match status" value="2"/>
</dbReference>
<dbReference type="Pfam" id="PF13181">
    <property type="entry name" value="TPR_8"/>
    <property type="match status" value="1"/>
</dbReference>
<feature type="repeat" description="TPR" evidence="19">
    <location>
        <begin position="5"/>
        <end position="38"/>
    </location>
</feature>
<proteinExistence type="inferred from homology"/>
<comment type="similarity">
    <text evidence="3">Belongs to the ammonium transporter (TC 2.A.49) family. Rh subfamily.</text>
</comment>
<dbReference type="InterPro" id="IPR011989">
    <property type="entry name" value="ARM-like"/>
</dbReference>
<dbReference type="Gene3D" id="1.25.40.10">
    <property type="entry name" value="Tetratricopeptide repeat domain"/>
    <property type="match status" value="1"/>
</dbReference>
<evidence type="ECO:0000256" key="20">
    <source>
        <dbReference type="SAM" id="Phobius"/>
    </source>
</evidence>
<dbReference type="PANTHER" id="PTHR45994">
    <property type="entry name" value="FI21225P1"/>
    <property type="match status" value="1"/>
</dbReference>
<keyword evidence="15" id="KW-0924">Ammonia transport</keyword>
<dbReference type="GO" id="GO:0097272">
    <property type="term" value="P:ammonium homeostasis"/>
    <property type="evidence" value="ECO:0007669"/>
    <property type="project" value="UniProtKB-ARBA"/>
</dbReference>
<dbReference type="InterPro" id="IPR024041">
    <property type="entry name" value="NH4_transpt_AmtB-like_dom"/>
</dbReference>
<dbReference type="Pfam" id="PF00909">
    <property type="entry name" value="Ammonium_transp"/>
    <property type="match status" value="1"/>
</dbReference>
<dbReference type="Proteomes" id="UP000694427">
    <property type="component" value="Unplaced"/>
</dbReference>
<dbReference type="GO" id="GO:0008519">
    <property type="term" value="F:ammonium channel activity"/>
    <property type="evidence" value="ECO:0007669"/>
    <property type="project" value="InterPro"/>
</dbReference>
<dbReference type="InterPro" id="IPR024660">
    <property type="entry name" value="UCS_central_dom"/>
</dbReference>
<evidence type="ECO:0000256" key="12">
    <source>
        <dbReference type="ARBA" id="ARBA00022803"/>
    </source>
</evidence>
<dbReference type="GO" id="GO:0051879">
    <property type="term" value="F:Hsp90 protein binding"/>
    <property type="evidence" value="ECO:0007669"/>
    <property type="project" value="TreeGrafter"/>
</dbReference>
<keyword evidence="8" id="KW-0517">Myogenesis</keyword>
<feature type="transmembrane region" description="Helical" evidence="20">
    <location>
        <begin position="996"/>
        <end position="1015"/>
    </location>
</feature>
<dbReference type="GO" id="GO:0007517">
    <property type="term" value="P:muscle organ development"/>
    <property type="evidence" value="ECO:0007669"/>
    <property type="project" value="UniProtKB-KW"/>
</dbReference>
<evidence type="ECO:0000256" key="15">
    <source>
        <dbReference type="ARBA" id="ARBA00023177"/>
    </source>
</evidence>
<keyword evidence="9 20" id="KW-0812">Transmembrane</keyword>
<keyword evidence="17" id="KW-0143">Chaperone</keyword>
<dbReference type="InterPro" id="IPR029020">
    <property type="entry name" value="Ammonium/urea_transptr"/>
</dbReference>
<feature type="transmembrane region" description="Helical" evidence="20">
    <location>
        <begin position="1176"/>
        <end position="1196"/>
    </location>
</feature>
<dbReference type="FunFam" id="1.10.3430.10:FF:000001">
    <property type="entry name" value="Ammonium transporter Rh type C"/>
    <property type="match status" value="1"/>
</dbReference>
<keyword evidence="5" id="KW-0217">Developmental protein</keyword>
<feature type="transmembrane region" description="Helical" evidence="20">
    <location>
        <begin position="1123"/>
        <end position="1143"/>
    </location>
</feature>
<feature type="domain" description="Ammonium transporter AmtB-like" evidence="21">
    <location>
        <begin position="931"/>
        <end position="1295"/>
    </location>
</feature>
<evidence type="ECO:0000256" key="10">
    <source>
        <dbReference type="ARBA" id="ARBA00022737"/>
    </source>
</evidence>
<evidence type="ECO:0000256" key="16">
    <source>
        <dbReference type="ARBA" id="ARBA00023180"/>
    </source>
</evidence>
<dbReference type="GO" id="GO:0030154">
    <property type="term" value="P:cell differentiation"/>
    <property type="evidence" value="ECO:0007669"/>
    <property type="project" value="UniProtKB-KW"/>
</dbReference>
<evidence type="ECO:0000259" key="22">
    <source>
        <dbReference type="Pfam" id="PF11701"/>
    </source>
</evidence>
<keyword evidence="24" id="KW-1185">Reference proteome</keyword>
<feature type="transmembrane region" description="Helical" evidence="20">
    <location>
        <begin position="1217"/>
        <end position="1239"/>
    </location>
</feature>
<dbReference type="SMART" id="SM00028">
    <property type="entry name" value="TPR"/>
    <property type="match status" value="3"/>
</dbReference>
<keyword evidence="6" id="KW-1003">Cell membrane</keyword>
<evidence type="ECO:0000256" key="3">
    <source>
        <dbReference type="ARBA" id="ARBA00011036"/>
    </source>
</evidence>
<dbReference type="InterPro" id="IPR011990">
    <property type="entry name" value="TPR-like_helical_dom_sf"/>
</dbReference>
<keyword evidence="12 19" id="KW-0802">TPR repeat</keyword>
<evidence type="ECO:0000256" key="2">
    <source>
        <dbReference type="ARBA" id="ARBA00004651"/>
    </source>
</evidence>
<dbReference type="GO" id="GO:0005886">
    <property type="term" value="C:plasma membrane"/>
    <property type="evidence" value="ECO:0007669"/>
    <property type="project" value="UniProtKB-SubCell"/>
</dbReference>
<comment type="function">
    <text evidence="18">Functions as an ammonia transporter. May play a role in the elimination of ammonia in the gill.</text>
</comment>
<dbReference type="InterPro" id="IPR002229">
    <property type="entry name" value="RhesusRHD"/>
</dbReference>
<evidence type="ECO:0000256" key="1">
    <source>
        <dbReference type="ARBA" id="ARBA00004556"/>
    </source>
</evidence>
<dbReference type="GO" id="GO:0048471">
    <property type="term" value="C:perinuclear region of cytoplasm"/>
    <property type="evidence" value="ECO:0007669"/>
    <property type="project" value="UniProtKB-SubCell"/>
</dbReference>
<feature type="transmembrane region" description="Helical" evidence="20">
    <location>
        <begin position="1092"/>
        <end position="1111"/>
    </location>
</feature>
<keyword evidence="16" id="KW-0325">Glycoprotein</keyword>
<protein>
    <submittedName>
        <fullName evidence="23">Uncharacterized protein</fullName>
    </submittedName>
</protein>
<feature type="transmembrane region" description="Helical" evidence="20">
    <location>
        <begin position="1265"/>
        <end position="1288"/>
    </location>
</feature>
<evidence type="ECO:0000256" key="17">
    <source>
        <dbReference type="ARBA" id="ARBA00023186"/>
    </source>
</evidence>
<evidence type="ECO:0000256" key="9">
    <source>
        <dbReference type="ARBA" id="ARBA00022692"/>
    </source>
</evidence>
<dbReference type="SUPFAM" id="SSF111352">
    <property type="entry name" value="Ammonium transporter"/>
    <property type="match status" value="1"/>
</dbReference>
<feature type="transmembrane region" description="Helical" evidence="20">
    <location>
        <begin position="1021"/>
        <end position="1042"/>
    </location>
</feature>
<dbReference type="PROSITE" id="PS50005">
    <property type="entry name" value="TPR"/>
    <property type="match status" value="1"/>
</dbReference>
<gene>
    <name evidence="23" type="primary">LOC109057805</name>
</gene>
<evidence type="ECO:0000256" key="4">
    <source>
        <dbReference type="ARBA" id="ARBA00022448"/>
    </source>
</evidence>
<dbReference type="PRINTS" id="PR00342">
    <property type="entry name" value="RHESUSRHD"/>
</dbReference>
<dbReference type="FunFam" id="1.25.40.10:FF:000025">
    <property type="entry name" value="Unc-45 myosin chaperone B"/>
    <property type="match status" value="1"/>
</dbReference>
<evidence type="ECO:0000256" key="7">
    <source>
        <dbReference type="ARBA" id="ARBA00022490"/>
    </source>
</evidence>
<feature type="transmembrane region" description="Helical" evidence="20">
    <location>
        <begin position="954"/>
        <end position="975"/>
    </location>
</feature>
<dbReference type="Pfam" id="PF11701">
    <property type="entry name" value="UNC45-central"/>
    <property type="match status" value="1"/>
</dbReference>
<dbReference type="FunFam" id="1.25.10.10:FF:000043">
    <property type="entry name" value="Unc-45 myosin chaperone B"/>
    <property type="match status" value="1"/>
</dbReference>
<evidence type="ECO:0000256" key="11">
    <source>
        <dbReference type="ARBA" id="ARBA00022782"/>
    </source>
</evidence>
<evidence type="ECO:0000256" key="19">
    <source>
        <dbReference type="PROSITE-ProRule" id="PRU00339"/>
    </source>
</evidence>
<dbReference type="SUPFAM" id="SSF48452">
    <property type="entry name" value="TPR-like"/>
    <property type="match status" value="1"/>
</dbReference>
<reference evidence="23" key="2">
    <citation type="submission" date="2025-09" db="UniProtKB">
        <authorList>
            <consortium name="Ensembl"/>
        </authorList>
    </citation>
    <scope>IDENTIFICATION</scope>
</reference>
<evidence type="ECO:0000259" key="21">
    <source>
        <dbReference type="Pfam" id="PF00909"/>
    </source>
</evidence>
<evidence type="ECO:0000256" key="14">
    <source>
        <dbReference type="ARBA" id="ARBA00023136"/>
    </source>
</evidence>
<reference evidence="23" key="1">
    <citation type="submission" date="2025-08" db="UniProtKB">
        <authorList>
            <consortium name="Ensembl"/>
        </authorList>
    </citation>
    <scope>IDENTIFICATION</scope>
</reference>
<dbReference type="InterPro" id="IPR019734">
    <property type="entry name" value="TPR_rpt"/>
</dbReference>
<keyword evidence="7" id="KW-0963">Cytoplasm</keyword>
<evidence type="ECO:0000313" key="23">
    <source>
        <dbReference type="Ensembl" id="ENSCCRP00010010170.1"/>
    </source>
</evidence>
<evidence type="ECO:0000256" key="5">
    <source>
        <dbReference type="ARBA" id="ARBA00022473"/>
    </source>
</evidence>
<feature type="transmembrane region" description="Helical" evidence="20">
    <location>
        <begin position="1054"/>
        <end position="1072"/>
    </location>
</feature>
<dbReference type="PANTHER" id="PTHR45994:SF3">
    <property type="entry name" value="PROTEIN UNC-45 HOMOLOG A"/>
    <property type="match status" value="1"/>
</dbReference>
<keyword evidence="10" id="KW-0677">Repeat</keyword>